<sequence length="135" mass="15224">MTDSTARRHQVWWQTVDFRPAPPGWRVVSLFGDRRDVLPMPGWLIQERYLIDEHGQVVAEPGDGVRGRQRRIAPGVTVGAFHWCVEPTDENMPEVDSTWMILAPGQPEPSEEDQVAEVQRRTEAAAQRAAARKAG</sequence>
<gene>
    <name evidence="2" type="ORF">SAMN05421748_14447</name>
</gene>
<evidence type="ECO:0000256" key="1">
    <source>
        <dbReference type="SAM" id="MobiDB-lite"/>
    </source>
</evidence>
<feature type="region of interest" description="Disordered" evidence="1">
    <location>
        <begin position="103"/>
        <end position="135"/>
    </location>
</feature>
<organism evidence="2 3">
    <name type="scientific">Paractinoplanes atraurantiacus</name>
    <dbReference type="NCBI Taxonomy" id="1036182"/>
    <lineage>
        <taxon>Bacteria</taxon>
        <taxon>Bacillati</taxon>
        <taxon>Actinomycetota</taxon>
        <taxon>Actinomycetes</taxon>
        <taxon>Micromonosporales</taxon>
        <taxon>Micromonosporaceae</taxon>
        <taxon>Paractinoplanes</taxon>
    </lineage>
</organism>
<evidence type="ECO:0000313" key="2">
    <source>
        <dbReference type="EMBL" id="SNY72897.1"/>
    </source>
</evidence>
<reference evidence="2 3" key="1">
    <citation type="submission" date="2017-09" db="EMBL/GenBank/DDBJ databases">
        <authorList>
            <person name="Ehlers B."/>
            <person name="Leendertz F.H."/>
        </authorList>
    </citation>
    <scope>NUCLEOTIDE SEQUENCE [LARGE SCALE GENOMIC DNA]</scope>
    <source>
        <strain evidence="2 3">CGMCC 4.6857</strain>
    </source>
</reference>
<evidence type="ECO:0000313" key="3">
    <source>
        <dbReference type="Proteomes" id="UP000219612"/>
    </source>
</evidence>
<name>A0A285KLZ4_9ACTN</name>
<dbReference type="RefSeq" id="WP_097328880.1">
    <property type="nucleotide sequence ID" value="NZ_OBDY01000044.1"/>
</dbReference>
<protein>
    <submittedName>
        <fullName evidence="2">Uncharacterized protein</fullName>
    </submittedName>
</protein>
<dbReference type="OrthoDB" id="3296226at2"/>
<proteinExistence type="predicted"/>
<dbReference type="AlphaFoldDB" id="A0A285KLZ4"/>
<keyword evidence="3" id="KW-1185">Reference proteome</keyword>
<dbReference type="EMBL" id="OBDY01000044">
    <property type="protein sequence ID" value="SNY72897.1"/>
    <property type="molecule type" value="Genomic_DNA"/>
</dbReference>
<dbReference type="Proteomes" id="UP000219612">
    <property type="component" value="Unassembled WGS sequence"/>
</dbReference>
<accession>A0A285KLZ4</accession>